<dbReference type="FunFam" id="3.40.50.300:FF:000695">
    <property type="entry name" value="Flagellar biosynthesis regulator FlhF"/>
    <property type="match status" value="1"/>
</dbReference>
<dbReference type="GO" id="GO:0015031">
    <property type="term" value="P:protein transport"/>
    <property type="evidence" value="ECO:0007669"/>
    <property type="project" value="UniProtKB-KW"/>
</dbReference>
<gene>
    <name evidence="16" type="ORF">SAMN06269117_11120</name>
</gene>
<dbReference type="Gene3D" id="3.40.50.300">
    <property type="entry name" value="P-loop containing nucleotide triphosphate hydrolases"/>
    <property type="match status" value="1"/>
</dbReference>
<evidence type="ECO:0000256" key="11">
    <source>
        <dbReference type="ARBA" id="ARBA00023225"/>
    </source>
</evidence>
<feature type="domain" description="SRP54-type proteins GTP-binding" evidence="15">
    <location>
        <begin position="179"/>
        <end position="372"/>
    </location>
</feature>
<keyword evidence="11" id="KW-1006">Bacterial flagellum protein export</keyword>
<evidence type="ECO:0000256" key="13">
    <source>
        <dbReference type="ARBA" id="ARBA00030866"/>
    </source>
</evidence>
<keyword evidence="17" id="KW-1185">Reference proteome</keyword>
<evidence type="ECO:0000256" key="7">
    <source>
        <dbReference type="ARBA" id="ARBA00022795"/>
    </source>
</evidence>
<feature type="coiled-coil region" evidence="14">
    <location>
        <begin position="51"/>
        <end position="82"/>
    </location>
</feature>
<dbReference type="OrthoDB" id="9778554at2"/>
<dbReference type="AlphaFoldDB" id="A0A521CAV9"/>
<keyword evidence="9" id="KW-0342">GTP-binding</keyword>
<comment type="function">
    <text evidence="12">Necessary for flagellar biosynthesis. May be involved in translocation of the flagellum.</text>
</comment>
<evidence type="ECO:0000256" key="2">
    <source>
        <dbReference type="ARBA" id="ARBA00008531"/>
    </source>
</evidence>
<keyword evidence="16" id="KW-0969">Cilium</keyword>
<keyword evidence="16" id="KW-0282">Flagellum</keyword>
<organism evidence="16 17">
    <name type="scientific">Balnearium lithotrophicum</name>
    <dbReference type="NCBI Taxonomy" id="223788"/>
    <lineage>
        <taxon>Bacteria</taxon>
        <taxon>Pseudomonadati</taxon>
        <taxon>Aquificota</taxon>
        <taxon>Aquificia</taxon>
        <taxon>Desulfurobacteriales</taxon>
        <taxon>Desulfurobacteriaceae</taxon>
        <taxon>Balnearium</taxon>
    </lineage>
</organism>
<dbReference type="PANTHER" id="PTHR43134">
    <property type="entry name" value="SIGNAL RECOGNITION PARTICLE RECEPTOR SUBUNIT ALPHA"/>
    <property type="match status" value="1"/>
</dbReference>
<keyword evidence="10" id="KW-0472">Membrane</keyword>
<dbReference type="GO" id="GO:0005047">
    <property type="term" value="F:signal recognition particle binding"/>
    <property type="evidence" value="ECO:0007669"/>
    <property type="project" value="TreeGrafter"/>
</dbReference>
<dbReference type="Pfam" id="PF00448">
    <property type="entry name" value="SRP54"/>
    <property type="match status" value="1"/>
</dbReference>
<keyword evidence="6" id="KW-0547">Nucleotide-binding</keyword>
<name>A0A521CAV9_9BACT</name>
<evidence type="ECO:0000256" key="4">
    <source>
        <dbReference type="ARBA" id="ARBA00022448"/>
    </source>
</evidence>
<accession>A0A521CAV9</accession>
<dbReference type="InterPro" id="IPR000897">
    <property type="entry name" value="SRP54_GTPase_dom"/>
</dbReference>
<keyword evidence="7" id="KW-1005">Bacterial flagellum biogenesis</keyword>
<dbReference type="Proteomes" id="UP000317315">
    <property type="component" value="Unassembled WGS sequence"/>
</dbReference>
<evidence type="ECO:0000313" key="17">
    <source>
        <dbReference type="Proteomes" id="UP000317315"/>
    </source>
</evidence>
<evidence type="ECO:0000256" key="5">
    <source>
        <dbReference type="ARBA" id="ARBA00022475"/>
    </source>
</evidence>
<evidence type="ECO:0000256" key="1">
    <source>
        <dbReference type="ARBA" id="ARBA00004413"/>
    </source>
</evidence>
<dbReference type="SMART" id="SM00962">
    <property type="entry name" value="SRP54"/>
    <property type="match status" value="1"/>
</dbReference>
<dbReference type="GO" id="GO:0044781">
    <property type="term" value="P:bacterial-type flagellum organization"/>
    <property type="evidence" value="ECO:0007669"/>
    <property type="project" value="UniProtKB-KW"/>
</dbReference>
<protein>
    <recommendedName>
        <fullName evidence="3">Flagellar biosynthesis protein FlhF</fullName>
    </recommendedName>
    <alternativeName>
        <fullName evidence="13">Flagella-associated GTP-binding protein</fullName>
    </alternativeName>
</protein>
<evidence type="ECO:0000313" key="16">
    <source>
        <dbReference type="EMBL" id="SMO56592.1"/>
    </source>
</evidence>
<keyword evidence="4" id="KW-0813">Transport</keyword>
<dbReference type="Gene3D" id="1.20.120.1380">
    <property type="entry name" value="Flagellar FlhF biosynthesis protein, N domain"/>
    <property type="match status" value="1"/>
</dbReference>
<dbReference type="PANTHER" id="PTHR43134:SF3">
    <property type="entry name" value="FLAGELLAR BIOSYNTHESIS PROTEIN FLHF"/>
    <property type="match status" value="1"/>
</dbReference>
<evidence type="ECO:0000259" key="15">
    <source>
        <dbReference type="SMART" id="SM00962"/>
    </source>
</evidence>
<dbReference type="EMBL" id="FXTM01000011">
    <property type="protein sequence ID" value="SMO56592.1"/>
    <property type="molecule type" value="Genomic_DNA"/>
</dbReference>
<evidence type="ECO:0000256" key="12">
    <source>
        <dbReference type="ARBA" id="ARBA00025337"/>
    </source>
</evidence>
<dbReference type="SUPFAM" id="SSF52540">
    <property type="entry name" value="P-loop containing nucleoside triphosphate hydrolases"/>
    <property type="match status" value="1"/>
</dbReference>
<evidence type="ECO:0000256" key="14">
    <source>
        <dbReference type="SAM" id="Coils"/>
    </source>
</evidence>
<dbReference type="GO" id="GO:0005525">
    <property type="term" value="F:GTP binding"/>
    <property type="evidence" value="ECO:0007669"/>
    <property type="project" value="UniProtKB-KW"/>
</dbReference>
<keyword evidence="16" id="KW-0966">Cell projection</keyword>
<dbReference type="InterPro" id="IPR027417">
    <property type="entry name" value="P-loop_NTPase"/>
</dbReference>
<dbReference type="GO" id="GO:0005886">
    <property type="term" value="C:plasma membrane"/>
    <property type="evidence" value="ECO:0007669"/>
    <property type="project" value="UniProtKB-SubCell"/>
</dbReference>
<dbReference type="RefSeq" id="WP_142935371.1">
    <property type="nucleotide sequence ID" value="NZ_FXTM01000011.1"/>
</dbReference>
<keyword evidence="8" id="KW-0653">Protein transport</keyword>
<sequence>MSIKVYEGENLDELIERAKKELGDIEILYYEVEKKPSFIPFLRKKTYKLFVTKKEQKEKIEEDEIKKEIEELKNMLLSVSEEISKCSFQPVISYEELESRNVTQNLNEFTGDALELIDLLVKKGVDLEVAIELVKHSCGLDIETDKLDLSTATFREALIKGLEEILSFTGDLKISEGEKRVFAFLGPTGVGKTTNLFKLASKFVIEQQLKVGVISTDTFKVGAVQQARVYASILNVPFFVATDPKKLKEIVNNLENLDVILIDTVGRSHYDYFRLGEIKAILSGVGAPIENFLLISCNYDTREAMEVVNKYRSFFPIKYLFFTKIDETSQPGVLINVGYRSKLPVSYLSTGQRVPEDIRVLSPAIVADYLLGER</sequence>
<proteinExistence type="inferred from homology"/>
<dbReference type="GO" id="GO:0003924">
    <property type="term" value="F:GTPase activity"/>
    <property type="evidence" value="ECO:0007669"/>
    <property type="project" value="InterPro"/>
</dbReference>
<keyword evidence="5" id="KW-1003">Cell membrane</keyword>
<evidence type="ECO:0000256" key="3">
    <source>
        <dbReference type="ARBA" id="ARBA00014919"/>
    </source>
</evidence>
<dbReference type="CDD" id="cd17873">
    <property type="entry name" value="FlhF"/>
    <property type="match status" value="1"/>
</dbReference>
<dbReference type="InterPro" id="IPR047040">
    <property type="entry name" value="FlhF__GTPase_dom"/>
</dbReference>
<evidence type="ECO:0000256" key="6">
    <source>
        <dbReference type="ARBA" id="ARBA00022741"/>
    </source>
</evidence>
<evidence type="ECO:0000256" key="9">
    <source>
        <dbReference type="ARBA" id="ARBA00023134"/>
    </source>
</evidence>
<dbReference type="GO" id="GO:0006614">
    <property type="term" value="P:SRP-dependent cotranslational protein targeting to membrane"/>
    <property type="evidence" value="ECO:0007669"/>
    <property type="project" value="InterPro"/>
</dbReference>
<reference evidence="16 17" key="1">
    <citation type="submission" date="2017-05" db="EMBL/GenBank/DDBJ databases">
        <authorList>
            <person name="Varghese N."/>
            <person name="Submissions S."/>
        </authorList>
    </citation>
    <scope>NUCLEOTIDE SEQUENCE [LARGE SCALE GENOMIC DNA]</scope>
    <source>
        <strain evidence="16 17">DSM 16304</strain>
    </source>
</reference>
<evidence type="ECO:0000256" key="8">
    <source>
        <dbReference type="ARBA" id="ARBA00022927"/>
    </source>
</evidence>
<comment type="subcellular location">
    <subcellularLocation>
        <location evidence="1">Cell membrane</location>
        <topology evidence="1">Peripheral membrane protein</topology>
        <orientation evidence="1">Cytoplasmic side</orientation>
    </subcellularLocation>
</comment>
<comment type="similarity">
    <text evidence="2">Belongs to the GTP-binding SRP family.</text>
</comment>
<evidence type="ECO:0000256" key="10">
    <source>
        <dbReference type="ARBA" id="ARBA00023136"/>
    </source>
</evidence>
<keyword evidence="14" id="KW-0175">Coiled coil</keyword>